<feature type="region of interest" description="Disordered" evidence="1">
    <location>
        <begin position="1"/>
        <end position="113"/>
    </location>
</feature>
<proteinExistence type="predicted"/>
<dbReference type="Proteomes" id="UP001151529">
    <property type="component" value="Chromosome 3"/>
</dbReference>
<dbReference type="EMBL" id="JAPFFL010000009">
    <property type="protein sequence ID" value="KAJ6702826.1"/>
    <property type="molecule type" value="Genomic_DNA"/>
</dbReference>
<accession>A0A9Q0QA32</accession>
<evidence type="ECO:0000256" key="1">
    <source>
        <dbReference type="SAM" id="MobiDB-lite"/>
    </source>
</evidence>
<feature type="compositionally biased region" description="Basic and acidic residues" evidence="1">
    <location>
        <begin position="85"/>
        <end position="113"/>
    </location>
</feature>
<reference evidence="2" key="2">
    <citation type="journal article" date="2023" name="Int. J. Mol. Sci.">
        <title>De Novo Assembly and Annotation of 11 Diverse Shrub Willow (Salix) Genomes Reveals Novel Gene Organization in Sex-Linked Regions.</title>
        <authorList>
            <person name="Hyden B."/>
            <person name="Feng K."/>
            <person name="Yates T.B."/>
            <person name="Jawdy S."/>
            <person name="Cereghino C."/>
            <person name="Smart L.B."/>
            <person name="Muchero W."/>
        </authorList>
    </citation>
    <scope>NUCLEOTIDE SEQUENCE [LARGE SCALE GENOMIC DNA]</scope>
    <source>
        <tissue evidence="2">Shoot tip</tissue>
    </source>
</reference>
<comment type="caution">
    <text evidence="2">The sequence shown here is derived from an EMBL/GenBank/DDBJ whole genome shotgun (WGS) entry which is preliminary data.</text>
</comment>
<reference evidence="2" key="1">
    <citation type="submission" date="2022-11" db="EMBL/GenBank/DDBJ databases">
        <authorList>
            <person name="Hyden B.L."/>
            <person name="Feng K."/>
            <person name="Yates T."/>
            <person name="Jawdy S."/>
            <person name="Smart L.B."/>
            <person name="Muchero W."/>
        </authorList>
    </citation>
    <scope>NUCLEOTIDE SEQUENCE</scope>
    <source>
        <tissue evidence="2">Shoot tip</tissue>
    </source>
</reference>
<gene>
    <name evidence="2" type="ORF">OIU85_028852</name>
</gene>
<name>A0A9Q0QA32_SALVM</name>
<keyword evidence="3" id="KW-1185">Reference proteome</keyword>
<evidence type="ECO:0000313" key="2">
    <source>
        <dbReference type="EMBL" id="KAJ6702826.1"/>
    </source>
</evidence>
<protein>
    <submittedName>
        <fullName evidence="2">Uncharacterized protein</fullName>
    </submittedName>
</protein>
<evidence type="ECO:0000313" key="3">
    <source>
        <dbReference type="Proteomes" id="UP001151529"/>
    </source>
</evidence>
<sequence>MATSLEELLAKEGFRGGRSGTRARPLFKAEAASMPRCPSGDQGKRDSPLGPSMRRIKTERTSSDVTRYTLRGESPGSNSSSSRRRRDDLVKKERNDSRLKTEHGGRGSKDVEEDKTVKVETLEGVKGREIVEAGVEENDTFKDKHSDRVYYSERTERGPKGNGRKNLAMTTGEVWTSLGWFMKVRLEAQRLAMALKMIRDQRMRKGHQQFLKLLLMKLLLKL</sequence>
<dbReference type="AlphaFoldDB" id="A0A9Q0QA32"/>
<organism evidence="2 3">
    <name type="scientific">Salix viminalis</name>
    <name type="common">Common osier</name>
    <name type="synonym">Basket willow</name>
    <dbReference type="NCBI Taxonomy" id="40686"/>
    <lineage>
        <taxon>Eukaryota</taxon>
        <taxon>Viridiplantae</taxon>
        <taxon>Streptophyta</taxon>
        <taxon>Embryophyta</taxon>
        <taxon>Tracheophyta</taxon>
        <taxon>Spermatophyta</taxon>
        <taxon>Magnoliopsida</taxon>
        <taxon>eudicotyledons</taxon>
        <taxon>Gunneridae</taxon>
        <taxon>Pentapetalae</taxon>
        <taxon>rosids</taxon>
        <taxon>fabids</taxon>
        <taxon>Malpighiales</taxon>
        <taxon>Salicaceae</taxon>
        <taxon>Saliceae</taxon>
        <taxon>Salix</taxon>
    </lineage>
</organism>